<protein>
    <submittedName>
        <fullName evidence="3">Ovule protein</fullName>
    </submittedName>
</protein>
<name>A0A914L283_MELIC</name>
<proteinExistence type="predicted"/>
<keyword evidence="2" id="KW-1185">Reference proteome</keyword>
<accession>A0A914L283</accession>
<dbReference type="AlphaFoldDB" id="A0A914L283"/>
<dbReference type="Proteomes" id="UP000887563">
    <property type="component" value="Unplaced"/>
</dbReference>
<reference evidence="3" key="1">
    <citation type="submission" date="2022-11" db="UniProtKB">
        <authorList>
            <consortium name="WormBaseParasite"/>
        </authorList>
    </citation>
    <scope>IDENTIFICATION</scope>
</reference>
<dbReference type="WBParaSite" id="Minc3s00221g07897">
    <property type="protein sequence ID" value="Minc3s00221g07897"/>
    <property type="gene ID" value="Minc3s00221g07897"/>
</dbReference>
<evidence type="ECO:0000313" key="2">
    <source>
        <dbReference type="Proteomes" id="UP000887563"/>
    </source>
</evidence>
<organism evidence="2 3">
    <name type="scientific">Meloidogyne incognita</name>
    <name type="common">Southern root-knot nematode worm</name>
    <name type="synonym">Oxyuris incognita</name>
    <dbReference type="NCBI Taxonomy" id="6306"/>
    <lineage>
        <taxon>Eukaryota</taxon>
        <taxon>Metazoa</taxon>
        <taxon>Ecdysozoa</taxon>
        <taxon>Nematoda</taxon>
        <taxon>Chromadorea</taxon>
        <taxon>Rhabditida</taxon>
        <taxon>Tylenchina</taxon>
        <taxon>Tylenchomorpha</taxon>
        <taxon>Tylenchoidea</taxon>
        <taxon>Meloidogynidae</taxon>
        <taxon>Meloidogyninae</taxon>
        <taxon>Meloidogyne</taxon>
        <taxon>Meloidogyne incognita group</taxon>
    </lineage>
</organism>
<feature type="region of interest" description="Disordered" evidence="1">
    <location>
        <begin position="12"/>
        <end position="36"/>
    </location>
</feature>
<sequence>MIETGHRKFMERTLSFKNSQKKHQNMKTRSSSNNNLNSLDQFFNLEHRLWNKGSERKKIFLGK</sequence>
<evidence type="ECO:0000313" key="3">
    <source>
        <dbReference type="WBParaSite" id="Minc3s00221g07897"/>
    </source>
</evidence>
<evidence type="ECO:0000256" key="1">
    <source>
        <dbReference type="SAM" id="MobiDB-lite"/>
    </source>
</evidence>